<proteinExistence type="predicted"/>
<feature type="transmembrane region" description="Helical" evidence="1">
    <location>
        <begin position="20"/>
        <end position="43"/>
    </location>
</feature>
<reference evidence="2" key="1">
    <citation type="submission" date="2023-05" db="EMBL/GenBank/DDBJ databases">
        <title>Colonisation of extended spectrum b-lactamase- and carbapenemase-producing bacteria on hospital surfaces from low- and middle-income countries.</title>
        <authorList>
            <person name="Nieto-Rosado M."/>
            <person name="Sands K."/>
            <person name="Iregbu K."/>
            <person name="Zahra R."/>
            <person name="Mazarati J.B."/>
            <person name="Mehtar S."/>
            <person name="Barnards-Group B."/>
            <person name="Walsh T.R."/>
        </authorList>
    </citation>
    <scope>NUCLEOTIDE SEQUENCE</scope>
    <source>
        <strain evidence="2">PP-E493</strain>
    </source>
</reference>
<gene>
    <name evidence="2" type="ORF">QM089_23750</name>
</gene>
<name>A0AAE4Q3L9_9GAMM</name>
<keyword evidence="1" id="KW-0472">Membrane</keyword>
<dbReference type="AlphaFoldDB" id="A0AAE4Q3L9"/>
<dbReference type="PROSITE" id="PS51257">
    <property type="entry name" value="PROKAR_LIPOPROTEIN"/>
    <property type="match status" value="1"/>
</dbReference>
<dbReference type="EMBL" id="JASGOQ010000003">
    <property type="protein sequence ID" value="MDV5393208.1"/>
    <property type="molecule type" value="Genomic_DNA"/>
</dbReference>
<dbReference type="RefSeq" id="WP_041412237.1">
    <property type="nucleotide sequence ID" value="NZ_CP091834.1"/>
</dbReference>
<dbReference type="Proteomes" id="UP001187859">
    <property type="component" value="Unassembled WGS sequence"/>
</dbReference>
<evidence type="ECO:0000313" key="2">
    <source>
        <dbReference type="EMBL" id="MDV5393208.1"/>
    </source>
</evidence>
<sequence>MKLSIQTYYLGLLMNFKQAISFALVTPFAISLAGCSNTAYPVLLKEENRIISQAHTGSEINELLQVYLIAEDKCVEYKKALAGFDAESEIAKYKITRRSVDCARY</sequence>
<keyword evidence="1" id="KW-0812">Transmembrane</keyword>
<comment type="caution">
    <text evidence="2">The sequence shown here is derived from an EMBL/GenBank/DDBJ whole genome shotgun (WGS) entry which is preliminary data.</text>
</comment>
<accession>A0AAE4Q3L9</accession>
<protein>
    <recommendedName>
        <fullName evidence="4">Lipoprotein</fullName>
    </recommendedName>
</protein>
<organism evidence="2 3">
    <name type="scientific">Shewanella xiamenensis</name>
    <dbReference type="NCBI Taxonomy" id="332186"/>
    <lineage>
        <taxon>Bacteria</taxon>
        <taxon>Pseudomonadati</taxon>
        <taxon>Pseudomonadota</taxon>
        <taxon>Gammaproteobacteria</taxon>
        <taxon>Alteromonadales</taxon>
        <taxon>Shewanellaceae</taxon>
        <taxon>Shewanella</taxon>
    </lineage>
</organism>
<keyword evidence="1" id="KW-1133">Transmembrane helix</keyword>
<evidence type="ECO:0000256" key="1">
    <source>
        <dbReference type="SAM" id="Phobius"/>
    </source>
</evidence>
<evidence type="ECO:0008006" key="4">
    <source>
        <dbReference type="Google" id="ProtNLM"/>
    </source>
</evidence>
<evidence type="ECO:0000313" key="3">
    <source>
        <dbReference type="Proteomes" id="UP001187859"/>
    </source>
</evidence>